<evidence type="ECO:0000256" key="4">
    <source>
        <dbReference type="ARBA" id="ARBA00023136"/>
    </source>
</evidence>
<dbReference type="PANTHER" id="PTHR31422">
    <property type="entry name" value="BNAANNG28530D PROTEIN"/>
    <property type="match status" value="1"/>
</dbReference>
<dbReference type="Proteomes" id="UP001188597">
    <property type="component" value="Unassembled WGS sequence"/>
</dbReference>
<evidence type="ECO:0000313" key="9">
    <source>
        <dbReference type="Proteomes" id="UP001188597"/>
    </source>
</evidence>
<dbReference type="Pfam" id="PF04576">
    <property type="entry name" value="Zein-binding"/>
    <property type="match status" value="1"/>
</dbReference>
<comment type="caution">
    <text evidence="8">The sequence shown here is derived from an EMBL/GenBank/DDBJ whole genome shotgun (WGS) entry which is preliminary data.</text>
</comment>
<dbReference type="GO" id="GO:0080115">
    <property type="term" value="F:myosin XI tail binding"/>
    <property type="evidence" value="ECO:0007669"/>
    <property type="project" value="UniProtKB-ARBA"/>
</dbReference>
<evidence type="ECO:0000313" key="8">
    <source>
        <dbReference type="EMBL" id="KAK3030152.1"/>
    </source>
</evidence>
<protein>
    <recommendedName>
        <fullName evidence="7">GTD-binding domain-containing protein</fullName>
    </recommendedName>
</protein>
<proteinExistence type="predicted"/>
<dbReference type="GO" id="GO:0016020">
    <property type="term" value="C:membrane"/>
    <property type="evidence" value="ECO:0007669"/>
    <property type="project" value="UniProtKB-SubCell"/>
</dbReference>
<accession>A0AA89BAN3</accession>
<evidence type="ECO:0000259" key="7">
    <source>
        <dbReference type="PROSITE" id="PS51775"/>
    </source>
</evidence>
<keyword evidence="5" id="KW-0175">Coiled coil</keyword>
<feature type="region of interest" description="Disordered" evidence="6">
    <location>
        <begin position="701"/>
        <end position="720"/>
    </location>
</feature>
<feature type="non-terminal residue" evidence="8">
    <location>
        <position position="821"/>
    </location>
</feature>
<evidence type="ECO:0000256" key="5">
    <source>
        <dbReference type="SAM" id="Coils"/>
    </source>
</evidence>
<evidence type="ECO:0000256" key="2">
    <source>
        <dbReference type="ARBA" id="ARBA00022692"/>
    </source>
</evidence>
<gene>
    <name evidence="8" type="ORF">RJ639_037673</name>
</gene>
<dbReference type="PANTHER" id="PTHR31422:SF3">
    <property type="entry name" value="GTD-BINDING DOMAIN-CONTAINING PROTEIN"/>
    <property type="match status" value="1"/>
</dbReference>
<keyword evidence="4" id="KW-0472">Membrane</keyword>
<name>A0AA89BAN3_9ASTE</name>
<evidence type="ECO:0000256" key="6">
    <source>
        <dbReference type="SAM" id="MobiDB-lite"/>
    </source>
</evidence>
<feature type="coiled-coil region" evidence="5">
    <location>
        <begin position="366"/>
        <end position="425"/>
    </location>
</feature>
<reference evidence="8" key="1">
    <citation type="submission" date="2022-12" db="EMBL/GenBank/DDBJ databases">
        <title>Draft genome assemblies for two species of Escallonia (Escalloniales).</title>
        <authorList>
            <person name="Chanderbali A."/>
            <person name="Dervinis C."/>
            <person name="Anghel I."/>
            <person name="Soltis D."/>
            <person name="Soltis P."/>
            <person name="Zapata F."/>
        </authorList>
    </citation>
    <scope>NUCLEOTIDE SEQUENCE</scope>
    <source>
        <strain evidence="8">UCBG64.0493</strain>
        <tissue evidence="8">Leaf</tissue>
    </source>
</reference>
<dbReference type="PROSITE" id="PS51775">
    <property type="entry name" value="GTD_BINDING"/>
    <property type="match status" value="1"/>
</dbReference>
<keyword evidence="2" id="KW-0812">Transmembrane</keyword>
<keyword evidence="9" id="KW-1185">Reference proteome</keyword>
<organism evidence="8 9">
    <name type="scientific">Escallonia herrerae</name>
    <dbReference type="NCBI Taxonomy" id="1293975"/>
    <lineage>
        <taxon>Eukaryota</taxon>
        <taxon>Viridiplantae</taxon>
        <taxon>Streptophyta</taxon>
        <taxon>Embryophyta</taxon>
        <taxon>Tracheophyta</taxon>
        <taxon>Spermatophyta</taxon>
        <taxon>Magnoliopsida</taxon>
        <taxon>eudicotyledons</taxon>
        <taxon>Gunneridae</taxon>
        <taxon>Pentapetalae</taxon>
        <taxon>asterids</taxon>
        <taxon>campanulids</taxon>
        <taxon>Escalloniales</taxon>
        <taxon>Escalloniaceae</taxon>
        <taxon>Escallonia</taxon>
    </lineage>
</organism>
<sequence>MACQSMHLWTFTGLVAAFLDLAIAYLLLCASAIAYFASRFLGLFGLSLPCPCNGQFVGLASGYCLNRLLIEYPNENICSVQFSVKSKFPFDAILAKEQNCHVNLRLIRGRSDSVGGFAELEGEASCSTTSDARKPENVVRIDSVGRNENVVLISPDVEEGRFDLKGKGLLNQKPRGGVRRRRKSGIDYGKFSSVSSCDPSYWNGQGFPQYPSSISQANGSTGGISLPDDYGDDHASRWHCECEIHYVVNSINSLRATVTFLAKPKVKHLVFDVYHLYAWKDRGEELRDKDSHDVDLNQSLDEIELKESYSTYLEELRSEVRGEVALDSNQSNAVRVLEQRLEEEHAARAALYLELEKERNAAATAADEAMAMILRLQEEKASIEMEARQYHRIVEEKTAYDAEEMNILEEILLRREREKHFLEKEVDTYRQMTYLGSEQLDGNVWKMEDTQRQEHTSSLHLTEDPTLMLHQLSESIAMKEKVRNGASEFIGMQKCNVAAGKELLQGWEEDAQLLKHRELDYQSSKMEKCGNSGNEELQEKEMVFVDNGPYSQPKEGHIVQTYLQAYKYSTSKESDYLEKTIPIMTKEQEANEYAKLSSRMATKTVENSSEMGTFIQKSGDNMDEHGVDVSRESRDPCNTIFDKEPHVHDVHVIGDASNSCNGVIGDTRGWFSLGESCSQEIRDLPHEASLVQIFDSRKDFPGTSTLGTETDTNRDSSDMTMGMRPMGSMGISLLSDLRRNSMSALDNERAKIDTEVGWLRERLRVVQEGREKLNLPAEHREREKLQLQLLEDIAGQLREIRLLTGPGKAVRQVSLPPPSSK</sequence>
<keyword evidence="3" id="KW-1133">Transmembrane helix</keyword>
<dbReference type="AlphaFoldDB" id="A0AA89BAN3"/>
<comment type="subcellular location">
    <subcellularLocation>
        <location evidence="1">Membrane</location>
    </subcellularLocation>
</comment>
<dbReference type="InterPro" id="IPR007656">
    <property type="entry name" value="GTD-bd"/>
</dbReference>
<feature type="domain" description="GTD-binding" evidence="7">
    <location>
        <begin position="332"/>
        <end position="430"/>
    </location>
</feature>
<evidence type="ECO:0000256" key="1">
    <source>
        <dbReference type="ARBA" id="ARBA00004370"/>
    </source>
</evidence>
<evidence type="ECO:0000256" key="3">
    <source>
        <dbReference type="ARBA" id="ARBA00022989"/>
    </source>
</evidence>
<dbReference type="EMBL" id="JAVXUP010000350">
    <property type="protein sequence ID" value="KAK3030152.1"/>
    <property type="molecule type" value="Genomic_DNA"/>
</dbReference>